<dbReference type="CDD" id="cd05403">
    <property type="entry name" value="NT_KNTase_like"/>
    <property type="match status" value="1"/>
</dbReference>
<proteinExistence type="predicted"/>
<dbReference type="Proteomes" id="UP001595898">
    <property type="component" value="Unassembled WGS sequence"/>
</dbReference>
<organism evidence="2 3">
    <name type="scientific">Halosolutus amylolyticus</name>
    <dbReference type="NCBI Taxonomy" id="2932267"/>
    <lineage>
        <taxon>Archaea</taxon>
        <taxon>Methanobacteriati</taxon>
        <taxon>Methanobacteriota</taxon>
        <taxon>Stenosarchaea group</taxon>
        <taxon>Halobacteria</taxon>
        <taxon>Halobacteriales</taxon>
        <taxon>Natrialbaceae</taxon>
        <taxon>Halosolutus</taxon>
    </lineage>
</organism>
<gene>
    <name evidence="2" type="ORF">ACFO5R_05380</name>
</gene>
<reference evidence="2 3" key="1">
    <citation type="journal article" date="2019" name="Int. J. Syst. Evol. Microbiol.">
        <title>The Global Catalogue of Microorganisms (GCM) 10K type strain sequencing project: providing services to taxonomists for standard genome sequencing and annotation.</title>
        <authorList>
            <consortium name="The Broad Institute Genomics Platform"/>
            <consortium name="The Broad Institute Genome Sequencing Center for Infectious Disease"/>
            <person name="Wu L."/>
            <person name="Ma J."/>
        </authorList>
    </citation>
    <scope>NUCLEOTIDE SEQUENCE [LARGE SCALE GENOMIC DNA]</scope>
    <source>
        <strain evidence="2 3">WLHS5</strain>
    </source>
</reference>
<dbReference type="SUPFAM" id="SSF81301">
    <property type="entry name" value="Nucleotidyltransferase"/>
    <property type="match status" value="1"/>
</dbReference>
<keyword evidence="3" id="KW-1185">Reference proteome</keyword>
<dbReference type="Gene3D" id="3.30.460.10">
    <property type="entry name" value="Beta Polymerase, domain 2"/>
    <property type="match status" value="1"/>
</dbReference>
<dbReference type="InterPro" id="IPR043519">
    <property type="entry name" value="NT_sf"/>
</dbReference>
<evidence type="ECO:0000313" key="3">
    <source>
        <dbReference type="Proteomes" id="UP001595898"/>
    </source>
</evidence>
<protein>
    <submittedName>
        <fullName evidence="2">Nucleotidyltransferase domain-containing protein</fullName>
    </submittedName>
</protein>
<sequence length="229" mass="25063">MNRKTVQTGPELDGAHVCLPIPVNDPDLFRHDATAQILRLVTDNPDRAFSNRQLHRLTGKGMGNVNGAVTALEDVGLITVDRGGRSNRIEINAAKLYKPDDRITLVPQTEFQRPIRAAMVRLGEAIGTDIGVVLFGSVARGSADRASDIDLFVVVPDDRMAGQRTAHEIEKEIGSERFDGDRYEFHIVVETRDSAPKHDRISDILTEGITLRTSAALDAVKGEVFENGA</sequence>
<name>A0ABD5PM02_9EURY</name>
<evidence type="ECO:0000313" key="2">
    <source>
        <dbReference type="EMBL" id="MFC4541355.1"/>
    </source>
</evidence>
<evidence type="ECO:0000259" key="1">
    <source>
        <dbReference type="Pfam" id="PF01909"/>
    </source>
</evidence>
<dbReference type="RefSeq" id="WP_321575756.1">
    <property type="nucleotide sequence ID" value="NZ_JALIQP010000001.1"/>
</dbReference>
<dbReference type="InterPro" id="IPR002934">
    <property type="entry name" value="Polymerase_NTP_transf_dom"/>
</dbReference>
<dbReference type="AlphaFoldDB" id="A0ABD5PM02"/>
<feature type="domain" description="Polymerase nucleotidyl transferase" evidence="1">
    <location>
        <begin position="127"/>
        <end position="207"/>
    </location>
</feature>
<comment type="caution">
    <text evidence="2">The sequence shown here is derived from an EMBL/GenBank/DDBJ whole genome shotgun (WGS) entry which is preliminary data.</text>
</comment>
<accession>A0ABD5PM02</accession>
<dbReference type="Pfam" id="PF01909">
    <property type="entry name" value="NTP_transf_2"/>
    <property type="match status" value="1"/>
</dbReference>
<dbReference type="EMBL" id="JBHSFA010000002">
    <property type="protein sequence ID" value="MFC4541355.1"/>
    <property type="molecule type" value="Genomic_DNA"/>
</dbReference>